<dbReference type="Proteomes" id="UP000663935">
    <property type="component" value="Chromosome"/>
</dbReference>
<feature type="domain" description="Secretion system C-terminal sorting" evidence="2">
    <location>
        <begin position="584"/>
        <end position="654"/>
    </location>
</feature>
<evidence type="ECO:0000313" key="4">
    <source>
        <dbReference type="Proteomes" id="UP000663935"/>
    </source>
</evidence>
<keyword evidence="4" id="KW-1185">Reference proteome</keyword>
<name>A0ABX7STQ5_9FLAO</name>
<organism evidence="3 4">
    <name type="scientific">Polaribacter batillariae</name>
    <dbReference type="NCBI Taxonomy" id="2808900"/>
    <lineage>
        <taxon>Bacteria</taxon>
        <taxon>Pseudomonadati</taxon>
        <taxon>Bacteroidota</taxon>
        <taxon>Flavobacteriia</taxon>
        <taxon>Flavobacteriales</taxon>
        <taxon>Flavobacteriaceae</taxon>
    </lineage>
</organism>
<evidence type="ECO:0000259" key="2">
    <source>
        <dbReference type="Pfam" id="PF18962"/>
    </source>
</evidence>
<dbReference type="RefSeq" id="WP_207970416.1">
    <property type="nucleotide sequence ID" value="NZ_CP071795.1"/>
</dbReference>
<evidence type="ECO:0000313" key="3">
    <source>
        <dbReference type="EMBL" id="QTD36224.1"/>
    </source>
</evidence>
<dbReference type="Pfam" id="PF18962">
    <property type="entry name" value="Por_Secre_tail"/>
    <property type="match status" value="1"/>
</dbReference>
<accession>A0ABX7STQ5</accession>
<gene>
    <name evidence="3" type="ORF">JL193_08580</name>
</gene>
<sequence length="655" mass="68789">MKKKYLLAFILTLYFGLLSFGQGKETFDNSNATGSYTDNSFVGENSITWTYVASRNANNDLNKSGISLPALMLRRSSDSKITSSTISGGIGNFSVKLYKGFTGAGNRQVELFVNGVSKGTSTPFDDFEEHVFTVTGINITGDVIIEIKNTTSKQVIIDDITWTAPSSDPTILVGNAVTGLNYFEGNGPSTEKGFTVEGANLTADITITAPTNFEVSTTSGSGFAPTATLTQNSGTVASTNIYVRLKAGLAVDTYSGEVTVSSTGAPDKTVALSGEISPADPQFSFRAFLNDFNTIISTGNPSEEQTFTVEGLFLTNDLIVAAPANYEVSLTTGTGFSAAVNIAPVSGSIAETNVYVRLKSGLSAGKYTGNITLSSTGVADQTIAVSGNAFGEVTKSMIITGVYDGPLSGGTPKGVELYVFKDIADLSLFGVSSVSNGAGSTAGNVEFSFPAGAVTAGTFIYVATEDANFNTFFGMMPTYTTGSVAINGDDAIELYENGQIIDVFGDVNTDGSGEAWDYLDGWAYRNANSQPGGTAFTPSEWTFSGTNVFDGKAKNSDADSPFPLATYTGTLLIKNNRIEGFKAYPNPITSNQFTITSSNSSKKEVAIFNVLGKNVLSSSFTGTKSTLNVSSISSGIYILKVTEEGKTATKKLVIR</sequence>
<reference evidence="3 4" key="1">
    <citation type="submission" date="2021-03" db="EMBL/GenBank/DDBJ databases">
        <title>Complete genome of Polaribacter_sp.G4M1.</title>
        <authorList>
            <person name="Jeong S.W."/>
            <person name="Bae J.W."/>
        </authorList>
    </citation>
    <scope>NUCLEOTIDE SEQUENCE [LARGE SCALE GENOMIC DNA]</scope>
    <source>
        <strain evidence="3 4">G4M1</strain>
    </source>
</reference>
<proteinExistence type="predicted"/>
<dbReference type="EMBL" id="CP071795">
    <property type="protein sequence ID" value="QTD36224.1"/>
    <property type="molecule type" value="Genomic_DNA"/>
</dbReference>
<protein>
    <submittedName>
        <fullName evidence="3">T9SS type A sorting domain-containing protein</fullName>
    </submittedName>
</protein>
<dbReference type="NCBIfam" id="TIGR04183">
    <property type="entry name" value="Por_Secre_tail"/>
    <property type="match status" value="1"/>
</dbReference>
<dbReference type="InterPro" id="IPR026444">
    <property type="entry name" value="Secre_tail"/>
</dbReference>
<evidence type="ECO:0000256" key="1">
    <source>
        <dbReference type="ARBA" id="ARBA00022729"/>
    </source>
</evidence>
<keyword evidence="1" id="KW-0732">Signal</keyword>